<gene>
    <name evidence="1" type="ORF">JYZ213_LOCUS45974</name>
</gene>
<name>A0A815WJQ3_9BILA</name>
<evidence type="ECO:0000313" key="2">
    <source>
        <dbReference type="Proteomes" id="UP000663845"/>
    </source>
</evidence>
<protein>
    <submittedName>
        <fullName evidence="1">Uncharacterized protein</fullName>
    </submittedName>
</protein>
<proteinExistence type="predicted"/>
<sequence length="22" mass="2384">MVVNIGGNESKIPIPVEARFVN</sequence>
<reference evidence="1" key="1">
    <citation type="submission" date="2021-02" db="EMBL/GenBank/DDBJ databases">
        <authorList>
            <person name="Nowell W R."/>
        </authorList>
    </citation>
    <scope>NUCLEOTIDE SEQUENCE</scope>
</reference>
<dbReference type="EMBL" id="CAJNOG010004849">
    <property type="protein sequence ID" value="CAF1545643.1"/>
    <property type="molecule type" value="Genomic_DNA"/>
</dbReference>
<feature type="non-terminal residue" evidence="1">
    <location>
        <position position="22"/>
    </location>
</feature>
<comment type="caution">
    <text evidence="1">The sequence shown here is derived from an EMBL/GenBank/DDBJ whole genome shotgun (WGS) entry which is preliminary data.</text>
</comment>
<accession>A0A815WJQ3</accession>
<dbReference type="Proteomes" id="UP000663845">
    <property type="component" value="Unassembled WGS sequence"/>
</dbReference>
<feature type="non-terminal residue" evidence="1">
    <location>
        <position position="1"/>
    </location>
</feature>
<organism evidence="1 2">
    <name type="scientific">Adineta steineri</name>
    <dbReference type="NCBI Taxonomy" id="433720"/>
    <lineage>
        <taxon>Eukaryota</taxon>
        <taxon>Metazoa</taxon>
        <taxon>Spiralia</taxon>
        <taxon>Gnathifera</taxon>
        <taxon>Rotifera</taxon>
        <taxon>Eurotatoria</taxon>
        <taxon>Bdelloidea</taxon>
        <taxon>Adinetida</taxon>
        <taxon>Adinetidae</taxon>
        <taxon>Adineta</taxon>
    </lineage>
</organism>
<dbReference type="AlphaFoldDB" id="A0A815WJQ3"/>
<evidence type="ECO:0000313" key="1">
    <source>
        <dbReference type="EMBL" id="CAF1545643.1"/>
    </source>
</evidence>